<feature type="repeat" description="WD" evidence="8">
    <location>
        <begin position="242"/>
        <end position="284"/>
    </location>
</feature>
<dbReference type="OrthoDB" id="1930760at2759"/>
<comment type="similarity">
    <text evidence="5">Belongs to the DPH7 family.</text>
</comment>
<dbReference type="VEuPathDB" id="FungiDB:FUN_010315"/>
<dbReference type="Pfam" id="PF00400">
    <property type="entry name" value="WD40"/>
    <property type="match status" value="1"/>
</dbReference>
<dbReference type="GO" id="GO:0061685">
    <property type="term" value="F:diphthine methylesterase activity"/>
    <property type="evidence" value="ECO:0007669"/>
    <property type="project" value="UniProtKB-EC"/>
</dbReference>
<evidence type="ECO:0000313" key="11">
    <source>
        <dbReference type="Proteomes" id="UP000232688"/>
    </source>
</evidence>
<keyword evidence="4" id="KW-0378">Hydrolase</keyword>
<sequence length="371" mass="42867">MPNIYDTPSLCSFDTEYSADSVEFCPLEQLFQYLACGTYQLSDSNQEITPQINENKEKDEFNKVDTPKKRLGRLLLYKVNKNEDGHKVKLQELQRIDTPAILDMKWSHKLIDDKRVLAVADSTGMISLYNLFQNNNSFDLITKYATNNEDNLCLSLDWSNRIGDLNQKTSIVVSQSDGNIVVLSVDNQFGIRETNKWNAHDFEAWIAAFNYWDTNLVYTGGDDCFFKGWDLRISQSTPLFSSKKHQAGVCSIQSNHHSEHHLITGSYDENILLWDTRSMKRPISDYNVGGGVWRLKWHPTRKNYILAACMHNGFHVIKVEEDMTMKTINSFMKHESLAYGVDWNYSDQRNSLIASCSFYDHIIHLWEPTLD</sequence>
<organism evidence="10 11">
    <name type="scientific">Rhizophagus irregularis</name>
    <dbReference type="NCBI Taxonomy" id="588596"/>
    <lineage>
        <taxon>Eukaryota</taxon>
        <taxon>Fungi</taxon>
        <taxon>Fungi incertae sedis</taxon>
        <taxon>Mucoromycota</taxon>
        <taxon>Glomeromycotina</taxon>
        <taxon>Glomeromycetes</taxon>
        <taxon>Glomerales</taxon>
        <taxon>Glomeraceae</taxon>
        <taxon>Rhizophagus</taxon>
    </lineage>
</organism>
<reference evidence="10 11" key="1">
    <citation type="submission" date="2017-10" db="EMBL/GenBank/DDBJ databases">
        <title>Extensive intraspecific genome diversity in a model arbuscular mycorrhizal fungus.</title>
        <authorList>
            <person name="Chen E.C.H."/>
            <person name="Morin E."/>
            <person name="Baudet D."/>
            <person name="Noel J."/>
            <person name="Ndikumana S."/>
            <person name="Charron P."/>
            <person name="St-Onge C."/>
            <person name="Giorgi J."/>
            <person name="Grigoriev I.V."/>
            <person name="Roux C."/>
            <person name="Martin F.M."/>
            <person name="Corradi N."/>
        </authorList>
    </citation>
    <scope>NUCLEOTIDE SEQUENCE [LARGE SCALE GENOMIC DNA]</scope>
    <source>
        <strain evidence="10 11">A1</strain>
    </source>
</reference>
<evidence type="ECO:0000256" key="3">
    <source>
        <dbReference type="ARBA" id="ARBA00022737"/>
    </source>
</evidence>
<evidence type="ECO:0000256" key="4">
    <source>
        <dbReference type="ARBA" id="ARBA00022801"/>
    </source>
</evidence>
<evidence type="ECO:0000256" key="7">
    <source>
        <dbReference type="ARBA" id="ARBA00047551"/>
    </source>
</evidence>
<dbReference type="InterPro" id="IPR001680">
    <property type="entry name" value="WD40_rpt"/>
</dbReference>
<reference evidence="9" key="3">
    <citation type="submission" date="2020-05" db="EMBL/GenBank/DDBJ databases">
        <authorList>
            <person name="Rincon C."/>
            <person name="Sanders R I."/>
            <person name="Robbins C."/>
            <person name="Chaturvedi A."/>
        </authorList>
    </citation>
    <scope>NUCLEOTIDE SEQUENCE</scope>
    <source>
        <strain evidence="9">CHB12</strain>
    </source>
</reference>
<evidence type="ECO:0000256" key="2">
    <source>
        <dbReference type="ARBA" id="ARBA00022574"/>
    </source>
</evidence>
<evidence type="ECO:0000256" key="1">
    <source>
        <dbReference type="ARBA" id="ARBA00005156"/>
    </source>
</evidence>
<dbReference type="InterPro" id="IPR052415">
    <property type="entry name" value="Diphthine_MTase"/>
</dbReference>
<dbReference type="InterPro" id="IPR015943">
    <property type="entry name" value="WD40/YVTN_repeat-like_dom_sf"/>
</dbReference>
<evidence type="ECO:0000256" key="6">
    <source>
        <dbReference type="ARBA" id="ARBA00039131"/>
    </source>
</evidence>
<keyword evidence="3" id="KW-0677">Repeat</keyword>
<dbReference type="PROSITE" id="PS00678">
    <property type="entry name" value="WD_REPEATS_1"/>
    <property type="match status" value="1"/>
</dbReference>
<dbReference type="EMBL" id="LLXH01000613">
    <property type="protein sequence ID" value="PKC64683.1"/>
    <property type="molecule type" value="Genomic_DNA"/>
</dbReference>
<dbReference type="InterPro" id="IPR019775">
    <property type="entry name" value="WD40_repeat_CS"/>
</dbReference>
<evidence type="ECO:0000256" key="8">
    <source>
        <dbReference type="PROSITE-ProRule" id="PRU00221"/>
    </source>
</evidence>
<dbReference type="PANTHER" id="PTHR46042">
    <property type="entry name" value="DIPHTHINE METHYLTRANSFERASE"/>
    <property type="match status" value="1"/>
</dbReference>
<dbReference type="Gene3D" id="2.130.10.10">
    <property type="entry name" value="YVTN repeat-like/Quinoprotein amine dehydrogenase"/>
    <property type="match status" value="1"/>
</dbReference>
<keyword evidence="2 8" id="KW-0853">WD repeat</keyword>
<dbReference type="PANTHER" id="PTHR46042:SF1">
    <property type="entry name" value="DIPHTHINE METHYLTRANSFERASE"/>
    <property type="match status" value="1"/>
</dbReference>
<comment type="pathway">
    <text evidence="1">Protein modification; peptidyl-diphthamide biosynthesis.</text>
</comment>
<comment type="catalytic activity">
    <reaction evidence="7">
        <text>diphthine methyl ester-[translation elongation factor 2] + H2O = diphthine-[translation elongation factor 2] + methanol + H(+)</text>
        <dbReference type="Rhea" id="RHEA:42656"/>
        <dbReference type="Rhea" id="RHEA-COMP:10172"/>
        <dbReference type="Rhea" id="RHEA-COMP:10173"/>
        <dbReference type="ChEBI" id="CHEBI:15377"/>
        <dbReference type="ChEBI" id="CHEBI:15378"/>
        <dbReference type="ChEBI" id="CHEBI:17790"/>
        <dbReference type="ChEBI" id="CHEBI:79005"/>
        <dbReference type="ChEBI" id="CHEBI:82696"/>
        <dbReference type="EC" id="3.1.1.97"/>
    </reaction>
</comment>
<dbReference type="SMR" id="A0A2I1DR02"/>
<dbReference type="AlphaFoldDB" id="A0A2I1DR02"/>
<protein>
    <recommendedName>
        <fullName evidence="6">methylated diphthine methylhydrolase</fullName>
        <ecNumber evidence="6">3.1.1.97</ecNumber>
    </recommendedName>
</protein>
<accession>A0A2I1DR02</accession>
<dbReference type="EMBL" id="CAGKOT010000033">
    <property type="protein sequence ID" value="CAB5374410.1"/>
    <property type="molecule type" value="Genomic_DNA"/>
</dbReference>
<evidence type="ECO:0000313" key="10">
    <source>
        <dbReference type="EMBL" id="PKC64683.1"/>
    </source>
</evidence>
<dbReference type="SMART" id="SM00320">
    <property type="entry name" value="WD40"/>
    <property type="match status" value="5"/>
</dbReference>
<evidence type="ECO:0000313" key="9">
    <source>
        <dbReference type="EMBL" id="CAB5374410.1"/>
    </source>
</evidence>
<comment type="caution">
    <text evidence="10">The sequence shown here is derived from an EMBL/GenBank/DDBJ whole genome shotgun (WGS) entry which is preliminary data.</text>
</comment>
<dbReference type="Proteomes" id="UP000232688">
    <property type="component" value="Unassembled WGS sequence"/>
</dbReference>
<dbReference type="GO" id="GO:0005737">
    <property type="term" value="C:cytoplasm"/>
    <property type="evidence" value="ECO:0007669"/>
    <property type="project" value="TreeGrafter"/>
</dbReference>
<dbReference type="VEuPathDB" id="FungiDB:RhiirA1_366336"/>
<proteinExistence type="inferred from homology"/>
<reference evidence="10 11" key="2">
    <citation type="submission" date="2017-10" db="EMBL/GenBank/DDBJ databases">
        <title>Genome analyses suggest a sexual origin of heterokaryosis in a supposedly ancient asexual fungus.</title>
        <authorList>
            <person name="Corradi N."/>
            <person name="Sedzielewska K."/>
            <person name="Noel J."/>
            <person name="Charron P."/>
            <person name="Farinelli L."/>
            <person name="Marton T."/>
            <person name="Kruger M."/>
            <person name="Pelin A."/>
            <person name="Brachmann A."/>
            <person name="Corradi N."/>
        </authorList>
    </citation>
    <scope>NUCLEOTIDE SEQUENCE [LARGE SCALE GENOMIC DNA]</scope>
    <source>
        <strain evidence="10 11">A1</strain>
    </source>
</reference>
<dbReference type="PROSITE" id="PS50082">
    <property type="entry name" value="WD_REPEATS_2"/>
    <property type="match status" value="1"/>
</dbReference>
<gene>
    <name evidence="9" type="ORF">CHRIB12_LOCUS14405</name>
    <name evidence="10" type="ORF">RhiirA1_366336</name>
</gene>
<dbReference type="Proteomes" id="UP000684084">
    <property type="component" value="Unassembled WGS sequence"/>
</dbReference>
<dbReference type="InterPro" id="IPR036322">
    <property type="entry name" value="WD40_repeat_dom_sf"/>
</dbReference>
<dbReference type="GO" id="GO:0017183">
    <property type="term" value="P:protein histidyl modification to diphthamide"/>
    <property type="evidence" value="ECO:0007669"/>
    <property type="project" value="TreeGrafter"/>
</dbReference>
<dbReference type="SUPFAM" id="SSF50978">
    <property type="entry name" value="WD40 repeat-like"/>
    <property type="match status" value="1"/>
</dbReference>
<name>A0A2I1DR02_9GLOM</name>
<dbReference type="VEuPathDB" id="FungiDB:RhiirFUN_015661"/>
<dbReference type="EC" id="3.1.1.97" evidence="6"/>
<evidence type="ECO:0000256" key="5">
    <source>
        <dbReference type="ARBA" id="ARBA00038092"/>
    </source>
</evidence>